<gene>
    <name evidence="3" type="ORF">H4F98_05110</name>
</gene>
<evidence type="ECO:0000256" key="2">
    <source>
        <dbReference type="SAM" id="SignalP"/>
    </source>
</evidence>
<protein>
    <recommendedName>
        <fullName evidence="5">Lipoprotein</fullName>
    </recommendedName>
</protein>
<name>A0A7W3TKF6_9GAMM</name>
<accession>A0A7W3TKF6</accession>
<comment type="caution">
    <text evidence="3">The sequence shown here is derived from an EMBL/GenBank/DDBJ whole genome shotgun (WGS) entry which is preliminary data.</text>
</comment>
<evidence type="ECO:0000313" key="3">
    <source>
        <dbReference type="EMBL" id="MBB1059948.1"/>
    </source>
</evidence>
<dbReference type="AlphaFoldDB" id="A0A7W3TKF6"/>
<proteinExistence type="predicted"/>
<evidence type="ECO:0000256" key="1">
    <source>
        <dbReference type="SAM" id="MobiDB-lite"/>
    </source>
</evidence>
<feature type="signal peptide" evidence="2">
    <location>
        <begin position="1"/>
        <end position="21"/>
    </location>
</feature>
<dbReference type="EMBL" id="JACHTF010000004">
    <property type="protein sequence ID" value="MBB1059948.1"/>
    <property type="molecule type" value="Genomic_DNA"/>
</dbReference>
<feature type="chain" id="PRO_5030997338" description="Lipoprotein" evidence="2">
    <location>
        <begin position="22"/>
        <end position="171"/>
    </location>
</feature>
<evidence type="ECO:0000313" key="4">
    <source>
        <dbReference type="Proteomes" id="UP000523196"/>
    </source>
</evidence>
<sequence length="171" mass="18177">MIMIPPPVRLVLATMLVAALASGCQKSAEERMASAAASAATGQDVEVQRDGDTTTFSTDEGDVTVATGEGLSLPEGFPDDVYLPREYTLRSVLNVAGTQVLSLSTRGDATALFNEASAEMKAKGWTQTMAMQNDARNAMLAFEKGERNAVVSVNGDDDGEVQVGLQFRERQ</sequence>
<reference evidence="3 4" key="1">
    <citation type="submission" date="2020-08" db="EMBL/GenBank/DDBJ databases">
        <authorList>
            <person name="Xu S."/>
            <person name="Li A."/>
        </authorList>
    </citation>
    <scope>NUCLEOTIDE SEQUENCE [LARGE SCALE GENOMIC DNA]</scope>
    <source>
        <strain evidence="3 4">119BY6-57</strain>
    </source>
</reference>
<dbReference type="Proteomes" id="UP000523196">
    <property type="component" value="Unassembled WGS sequence"/>
</dbReference>
<organism evidence="3 4">
    <name type="scientific">Marilutibacter spongiae</name>
    <dbReference type="NCBI Taxonomy" id="2025720"/>
    <lineage>
        <taxon>Bacteria</taxon>
        <taxon>Pseudomonadati</taxon>
        <taxon>Pseudomonadota</taxon>
        <taxon>Gammaproteobacteria</taxon>
        <taxon>Lysobacterales</taxon>
        <taxon>Lysobacteraceae</taxon>
        <taxon>Marilutibacter</taxon>
    </lineage>
</organism>
<evidence type="ECO:0008006" key="5">
    <source>
        <dbReference type="Google" id="ProtNLM"/>
    </source>
</evidence>
<keyword evidence="2" id="KW-0732">Signal</keyword>
<feature type="region of interest" description="Disordered" evidence="1">
    <location>
        <begin position="35"/>
        <end position="61"/>
    </location>
</feature>
<dbReference type="RefSeq" id="WP_182685555.1">
    <property type="nucleotide sequence ID" value="NZ_JACHTF010000004.1"/>
</dbReference>
<keyword evidence="4" id="KW-1185">Reference proteome</keyword>